<sequence length="300" mass="31708">MSNPSSPSKHSLSFTSQRASPFRRPDSPLGRSPSTVRAPTPQGSPLKQATPSHPPPADTRSTPTTDRSWIKQGSPAPSPSKSPIPFRLPSSEDVKPRGLPQPPAATTRPSAPVRSTTSTSLKGNNSDPLSSIPPQHLHTMRESFSVLDRSNSGQIAPGDVAVALAELGLDNSSSTLSTYFPPGVPALNLGAYLGLLTSDLAHLSRQDELMGAFGAFDDDDSGQIDVNELRDALLTTLPESGSPMTEEEVDEVLREFVGRRVLKKGQGSSGLGGKKEVFRYGDFSASIWGNGNGAQQNVSS</sequence>
<evidence type="ECO:0000256" key="2">
    <source>
        <dbReference type="ARBA" id="ARBA00022837"/>
    </source>
</evidence>
<keyword evidence="6" id="KW-1185">Reference proteome</keyword>
<dbReference type="SUPFAM" id="SSF47473">
    <property type="entry name" value="EF-hand"/>
    <property type="match status" value="1"/>
</dbReference>
<dbReference type="Pfam" id="PF13499">
    <property type="entry name" value="EF-hand_7"/>
    <property type="match status" value="1"/>
</dbReference>
<dbReference type="GO" id="GO:0005509">
    <property type="term" value="F:calcium ion binding"/>
    <property type="evidence" value="ECO:0007669"/>
    <property type="project" value="InterPro"/>
</dbReference>
<dbReference type="Gene3D" id="1.10.238.10">
    <property type="entry name" value="EF-hand"/>
    <property type="match status" value="1"/>
</dbReference>
<accession>A0A6A6USQ1</accession>
<gene>
    <name evidence="5" type="ORF">BT63DRAFT_410924</name>
</gene>
<dbReference type="PROSITE" id="PS50222">
    <property type="entry name" value="EF_HAND_2"/>
    <property type="match status" value="1"/>
</dbReference>
<feature type="compositionally biased region" description="Polar residues" evidence="3">
    <location>
        <begin position="32"/>
        <end position="51"/>
    </location>
</feature>
<dbReference type="PROSITE" id="PS00018">
    <property type="entry name" value="EF_HAND_1"/>
    <property type="match status" value="2"/>
</dbReference>
<dbReference type="EMBL" id="MU004231">
    <property type="protein sequence ID" value="KAF2673984.1"/>
    <property type="molecule type" value="Genomic_DNA"/>
</dbReference>
<feature type="domain" description="EF-hand" evidence="4">
    <location>
        <begin position="204"/>
        <end position="239"/>
    </location>
</feature>
<evidence type="ECO:0000259" key="4">
    <source>
        <dbReference type="PROSITE" id="PS50222"/>
    </source>
</evidence>
<dbReference type="OrthoDB" id="429467at2759"/>
<dbReference type="InterPro" id="IPR018247">
    <property type="entry name" value="EF_Hand_1_Ca_BS"/>
</dbReference>
<evidence type="ECO:0000313" key="5">
    <source>
        <dbReference type="EMBL" id="KAF2673984.1"/>
    </source>
</evidence>
<feature type="compositionally biased region" description="Polar residues" evidence="3">
    <location>
        <begin position="107"/>
        <end position="133"/>
    </location>
</feature>
<dbReference type="InterPro" id="IPR050403">
    <property type="entry name" value="Myosin_RLC"/>
</dbReference>
<evidence type="ECO:0000313" key="6">
    <source>
        <dbReference type="Proteomes" id="UP000799302"/>
    </source>
</evidence>
<proteinExistence type="predicted"/>
<dbReference type="InterPro" id="IPR002048">
    <property type="entry name" value="EF_hand_dom"/>
</dbReference>
<dbReference type="PANTHER" id="PTHR23049">
    <property type="entry name" value="MYOSIN REGULATORY LIGHT CHAIN 2"/>
    <property type="match status" value="1"/>
</dbReference>
<feature type="region of interest" description="Disordered" evidence="3">
    <location>
        <begin position="1"/>
        <end position="136"/>
    </location>
</feature>
<feature type="compositionally biased region" description="Low complexity" evidence="3">
    <location>
        <begin position="1"/>
        <end position="16"/>
    </location>
</feature>
<dbReference type="InterPro" id="IPR011992">
    <property type="entry name" value="EF-hand-dom_pair"/>
</dbReference>
<evidence type="ECO:0000256" key="3">
    <source>
        <dbReference type="SAM" id="MobiDB-lite"/>
    </source>
</evidence>
<reference evidence="5" key="1">
    <citation type="journal article" date="2020" name="Stud. Mycol.">
        <title>101 Dothideomycetes genomes: a test case for predicting lifestyles and emergence of pathogens.</title>
        <authorList>
            <person name="Haridas S."/>
            <person name="Albert R."/>
            <person name="Binder M."/>
            <person name="Bloem J."/>
            <person name="Labutti K."/>
            <person name="Salamov A."/>
            <person name="Andreopoulos B."/>
            <person name="Baker S."/>
            <person name="Barry K."/>
            <person name="Bills G."/>
            <person name="Bluhm B."/>
            <person name="Cannon C."/>
            <person name="Castanera R."/>
            <person name="Culley D."/>
            <person name="Daum C."/>
            <person name="Ezra D."/>
            <person name="Gonzalez J."/>
            <person name="Henrissat B."/>
            <person name="Kuo A."/>
            <person name="Liang C."/>
            <person name="Lipzen A."/>
            <person name="Lutzoni F."/>
            <person name="Magnuson J."/>
            <person name="Mondo S."/>
            <person name="Nolan M."/>
            <person name="Ohm R."/>
            <person name="Pangilinan J."/>
            <person name="Park H.-J."/>
            <person name="Ramirez L."/>
            <person name="Alfaro M."/>
            <person name="Sun H."/>
            <person name="Tritt A."/>
            <person name="Yoshinaga Y."/>
            <person name="Zwiers L.-H."/>
            <person name="Turgeon B."/>
            <person name="Goodwin S."/>
            <person name="Spatafora J."/>
            <person name="Crous P."/>
            <person name="Grigoriev I."/>
        </authorList>
    </citation>
    <scope>NUCLEOTIDE SEQUENCE</scope>
    <source>
        <strain evidence="5">CBS 115976</strain>
    </source>
</reference>
<dbReference type="Proteomes" id="UP000799302">
    <property type="component" value="Unassembled WGS sequence"/>
</dbReference>
<organism evidence="5 6">
    <name type="scientific">Microthyrium microscopicum</name>
    <dbReference type="NCBI Taxonomy" id="703497"/>
    <lineage>
        <taxon>Eukaryota</taxon>
        <taxon>Fungi</taxon>
        <taxon>Dikarya</taxon>
        <taxon>Ascomycota</taxon>
        <taxon>Pezizomycotina</taxon>
        <taxon>Dothideomycetes</taxon>
        <taxon>Dothideomycetes incertae sedis</taxon>
        <taxon>Microthyriales</taxon>
        <taxon>Microthyriaceae</taxon>
        <taxon>Microthyrium</taxon>
    </lineage>
</organism>
<protein>
    <recommendedName>
        <fullName evidence="4">EF-hand domain-containing protein</fullName>
    </recommendedName>
</protein>
<dbReference type="SMART" id="SM00054">
    <property type="entry name" value="EFh"/>
    <property type="match status" value="2"/>
</dbReference>
<name>A0A6A6USQ1_9PEZI</name>
<dbReference type="AlphaFoldDB" id="A0A6A6USQ1"/>
<keyword evidence="2" id="KW-0106">Calcium</keyword>
<keyword evidence="1" id="KW-0677">Repeat</keyword>
<evidence type="ECO:0000256" key="1">
    <source>
        <dbReference type="ARBA" id="ARBA00022737"/>
    </source>
</evidence>
<dbReference type="CDD" id="cd00051">
    <property type="entry name" value="EFh"/>
    <property type="match status" value="1"/>
</dbReference>